<reference evidence="1 2" key="1">
    <citation type="journal article" date="2016" name="Nat. Commun.">
        <title>Thousands of microbial genomes shed light on interconnected biogeochemical processes in an aquifer system.</title>
        <authorList>
            <person name="Anantharaman K."/>
            <person name="Brown C.T."/>
            <person name="Hug L.A."/>
            <person name="Sharon I."/>
            <person name="Castelle C.J."/>
            <person name="Probst A.J."/>
            <person name="Thomas B.C."/>
            <person name="Singh A."/>
            <person name="Wilkins M.J."/>
            <person name="Karaoz U."/>
            <person name="Brodie E.L."/>
            <person name="Williams K.H."/>
            <person name="Hubbard S.S."/>
            <person name="Banfield J.F."/>
        </authorList>
    </citation>
    <scope>NUCLEOTIDE SEQUENCE [LARGE SCALE GENOMIC DNA]</scope>
</reference>
<name>A0A1F5YA55_9BACT</name>
<dbReference type="AlphaFoldDB" id="A0A1F5YA55"/>
<evidence type="ECO:0000313" key="1">
    <source>
        <dbReference type="EMBL" id="OGF97108.1"/>
    </source>
</evidence>
<proteinExistence type="predicted"/>
<gene>
    <name evidence="1" type="ORF">A2Z06_01030</name>
</gene>
<sequence>MNPKKLKTISALSIAALALFYPGRILWGSGPGEGHEHGEEGGPTQVTVVGEVIDYVCYISHNSRGPEHKKCAEYCAKQGITLGILDEKTDEILLAFPIGHDNPNTPLMNYIAQRVRVTGKIHEKGGLKGIEIEKVEPIEGN</sequence>
<protein>
    <submittedName>
        <fullName evidence="1">Uncharacterized protein</fullName>
    </submittedName>
</protein>
<dbReference type="Proteomes" id="UP000179034">
    <property type="component" value="Unassembled WGS sequence"/>
</dbReference>
<organism evidence="1 2">
    <name type="scientific">Candidatus Glassbacteria bacterium RBG_16_58_8</name>
    <dbReference type="NCBI Taxonomy" id="1817866"/>
    <lineage>
        <taxon>Bacteria</taxon>
        <taxon>Candidatus Glassiibacteriota</taxon>
    </lineage>
</organism>
<accession>A0A1F5YA55</accession>
<dbReference type="EMBL" id="MFIW01000097">
    <property type="protein sequence ID" value="OGF97108.1"/>
    <property type="molecule type" value="Genomic_DNA"/>
</dbReference>
<comment type="caution">
    <text evidence="1">The sequence shown here is derived from an EMBL/GenBank/DDBJ whole genome shotgun (WGS) entry which is preliminary data.</text>
</comment>
<evidence type="ECO:0000313" key="2">
    <source>
        <dbReference type="Proteomes" id="UP000179034"/>
    </source>
</evidence>